<proteinExistence type="predicted"/>
<dbReference type="EMBL" id="SOQW01000001">
    <property type="protein sequence ID" value="TDX95300.1"/>
    <property type="molecule type" value="Genomic_DNA"/>
</dbReference>
<reference evidence="2 4" key="1">
    <citation type="submission" date="2018-11" db="EMBL/GenBank/DDBJ databases">
        <title>Proposal to divide the Flavobacteriaceae and reorganize its genera based on Amino Acid Identity values calculated from whole genome sequences.</title>
        <authorList>
            <person name="Nicholson A.C."/>
            <person name="Gulvik C.A."/>
            <person name="Whitney A.M."/>
            <person name="Humrighouse B.W."/>
            <person name="Bell M."/>
            <person name="Holmes B."/>
            <person name="Steigerwalt A."/>
            <person name="Villarma A."/>
            <person name="Sheth M."/>
            <person name="Batra D."/>
            <person name="Pryor J."/>
            <person name="Bernardet J.-F."/>
            <person name="Hugo C."/>
            <person name="Kampfer P."/>
            <person name="Newman J."/>
            <person name="Mcquiston J.R."/>
        </authorList>
    </citation>
    <scope>NUCLEOTIDE SEQUENCE [LARGE SCALE GENOMIC DNA]</scope>
    <source>
        <strain evidence="2 4">DSM 15235</strain>
    </source>
</reference>
<organism evidence="2 4">
    <name type="scientific">Chryseobacterium daecheongense</name>
    <dbReference type="NCBI Taxonomy" id="192389"/>
    <lineage>
        <taxon>Bacteria</taxon>
        <taxon>Pseudomonadati</taxon>
        <taxon>Bacteroidota</taxon>
        <taxon>Flavobacteriia</taxon>
        <taxon>Flavobacteriales</taxon>
        <taxon>Weeksellaceae</taxon>
        <taxon>Chryseobacterium group</taxon>
        <taxon>Chryseobacterium</taxon>
    </lineage>
</organism>
<evidence type="ECO:0000313" key="5">
    <source>
        <dbReference type="Proteomes" id="UP000295709"/>
    </source>
</evidence>
<comment type="caution">
    <text evidence="2">The sequence shown here is derived from an EMBL/GenBank/DDBJ whole genome shotgun (WGS) entry which is preliminary data.</text>
</comment>
<dbReference type="OrthoDB" id="947646at2"/>
<dbReference type="RefSeq" id="WP_123261481.1">
    <property type="nucleotide sequence ID" value="NZ_RJTX01000001.1"/>
</dbReference>
<sequence length="202" mass="22838">MKAKQIPGVPIQKSGSFHDTESEKHYDSPSIASEKFNILKERFFSINRWKSYSGGPLADFRLYNSNGNAIEEMPEIGDFIRIDIPGPGETESKGYDWVEIIYISHKETDESESYIMTCRPSKTPGITANQHIAHFYSNAATSTFMIQKRGRTIKAGIYGRNEKPNLNARFIDTIRNVLIALGGMMGFSKIQWKSLTEGLLDF</sequence>
<accession>A0A3N0W442</accession>
<evidence type="ECO:0000313" key="2">
    <source>
        <dbReference type="EMBL" id="ROH99772.1"/>
    </source>
</evidence>
<feature type="region of interest" description="Disordered" evidence="1">
    <location>
        <begin position="1"/>
        <end position="28"/>
    </location>
</feature>
<feature type="compositionally biased region" description="Basic and acidic residues" evidence="1">
    <location>
        <begin position="16"/>
        <end position="27"/>
    </location>
</feature>
<reference evidence="3 5" key="2">
    <citation type="submission" date="2019-03" db="EMBL/GenBank/DDBJ databases">
        <title>Genomic Encyclopedia of Archaeal and Bacterial Type Strains, Phase II (KMG-II): from individual species to whole genera.</title>
        <authorList>
            <person name="Goeker M."/>
        </authorList>
    </citation>
    <scope>NUCLEOTIDE SEQUENCE [LARGE SCALE GENOMIC DNA]</scope>
    <source>
        <strain evidence="3 5">DSM 15235</strain>
    </source>
</reference>
<dbReference type="EMBL" id="RJTX01000001">
    <property type="protein sequence ID" value="ROH99772.1"/>
    <property type="molecule type" value="Genomic_DNA"/>
</dbReference>
<evidence type="ECO:0000256" key="1">
    <source>
        <dbReference type="SAM" id="MobiDB-lite"/>
    </source>
</evidence>
<evidence type="ECO:0000313" key="4">
    <source>
        <dbReference type="Proteomes" id="UP000269375"/>
    </source>
</evidence>
<protein>
    <recommendedName>
        <fullName evidence="6">DUF1990 family protein</fullName>
    </recommendedName>
</protein>
<dbReference type="Proteomes" id="UP000269375">
    <property type="component" value="Unassembled WGS sequence"/>
</dbReference>
<evidence type="ECO:0000313" key="3">
    <source>
        <dbReference type="EMBL" id="TDX95300.1"/>
    </source>
</evidence>
<dbReference type="Proteomes" id="UP000295709">
    <property type="component" value="Unassembled WGS sequence"/>
</dbReference>
<keyword evidence="5" id="KW-1185">Reference proteome</keyword>
<dbReference type="AlphaFoldDB" id="A0A3N0W442"/>
<gene>
    <name evidence="3" type="ORF">BCF50_1077</name>
    <name evidence="2" type="ORF">EGI05_02485</name>
</gene>
<evidence type="ECO:0008006" key="6">
    <source>
        <dbReference type="Google" id="ProtNLM"/>
    </source>
</evidence>
<name>A0A3N0W442_9FLAO</name>